<organism evidence="2">
    <name type="scientific">Tanacetum cinerariifolium</name>
    <name type="common">Dalmatian daisy</name>
    <name type="synonym">Chrysanthemum cinerariifolium</name>
    <dbReference type="NCBI Taxonomy" id="118510"/>
    <lineage>
        <taxon>Eukaryota</taxon>
        <taxon>Viridiplantae</taxon>
        <taxon>Streptophyta</taxon>
        <taxon>Embryophyta</taxon>
        <taxon>Tracheophyta</taxon>
        <taxon>Spermatophyta</taxon>
        <taxon>Magnoliopsida</taxon>
        <taxon>eudicotyledons</taxon>
        <taxon>Gunneridae</taxon>
        <taxon>Pentapetalae</taxon>
        <taxon>asterids</taxon>
        <taxon>campanulids</taxon>
        <taxon>Asterales</taxon>
        <taxon>Asteraceae</taxon>
        <taxon>Asteroideae</taxon>
        <taxon>Anthemideae</taxon>
        <taxon>Anthemidinae</taxon>
        <taxon>Tanacetum</taxon>
    </lineage>
</organism>
<dbReference type="EMBL" id="BKCJ010367411">
    <property type="protein sequence ID" value="GFA09036.1"/>
    <property type="molecule type" value="Genomic_DNA"/>
</dbReference>
<name>A0A699J5L0_TANCI</name>
<reference evidence="2" key="1">
    <citation type="journal article" date="2019" name="Sci. Rep.">
        <title>Draft genome of Tanacetum cinerariifolium, the natural source of mosquito coil.</title>
        <authorList>
            <person name="Yamashiro T."/>
            <person name="Shiraishi A."/>
            <person name="Satake H."/>
            <person name="Nakayama K."/>
        </authorList>
    </citation>
    <scope>NUCLEOTIDE SEQUENCE</scope>
</reference>
<dbReference type="AlphaFoldDB" id="A0A699J5L0"/>
<gene>
    <name evidence="2" type="ORF">Tci_581008</name>
</gene>
<sequence>MLVGQEIEEEGDEEEHDEDVTAGDATQGDDTATHGEVPTVSQELSIPYPIPPTPPPQPPQDLPSTFQVQHTLPQSPQAQPQPQPQPQQAANFPMSLFQEALDACAALTRRVEHLELQALVDKKKAMVTEAAIKEILRLDDAEGVDCLPNEEIFTELARIVNKC</sequence>
<comment type="caution">
    <text evidence="2">The sequence shown here is derived from an EMBL/GenBank/DDBJ whole genome shotgun (WGS) entry which is preliminary data.</text>
</comment>
<proteinExistence type="predicted"/>
<feature type="compositionally biased region" description="Pro residues" evidence="1">
    <location>
        <begin position="48"/>
        <end position="61"/>
    </location>
</feature>
<accession>A0A699J5L0</accession>
<feature type="compositionally biased region" description="Acidic residues" evidence="1">
    <location>
        <begin position="1"/>
        <end position="21"/>
    </location>
</feature>
<evidence type="ECO:0000256" key="1">
    <source>
        <dbReference type="SAM" id="MobiDB-lite"/>
    </source>
</evidence>
<feature type="region of interest" description="Disordered" evidence="1">
    <location>
        <begin position="1"/>
        <end position="92"/>
    </location>
</feature>
<protein>
    <submittedName>
        <fullName evidence="2">Uncharacterized protein</fullName>
    </submittedName>
</protein>
<evidence type="ECO:0000313" key="2">
    <source>
        <dbReference type="EMBL" id="GFA09036.1"/>
    </source>
</evidence>